<dbReference type="InterPro" id="IPR001279">
    <property type="entry name" value="Metallo-B-lactamas"/>
</dbReference>
<feature type="domain" description="Metallo-beta-lactamase" evidence="2">
    <location>
        <begin position="69"/>
        <end position="252"/>
    </location>
</feature>
<dbReference type="PANTHER" id="PTHR42951:SF4">
    <property type="entry name" value="ACYL-COENZYME A THIOESTERASE MBLAC2"/>
    <property type="match status" value="1"/>
</dbReference>
<evidence type="ECO:0000313" key="4">
    <source>
        <dbReference type="Proteomes" id="UP001156870"/>
    </source>
</evidence>
<dbReference type="SUPFAM" id="SSF56281">
    <property type="entry name" value="Metallo-hydrolase/oxidoreductase"/>
    <property type="match status" value="1"/>
</dbReference>
<name>A0AA37TC28_9GAMM</name>
<sequence length="319" mass="34892">MKVCKKVLNRGLGIIMNKFKRSAFGVKFALVLVGFIIVSSVVADNHQESKSGVKVESIRDGLYMLQAKGGNVGVFIGEDGVFVIDDGYQEVGPAILSAIQTITPQPVSYLVNTHWHGDHTGGNEHIGKSGATIVAHDNVRALLKSGSRLEIFNTDYPGLPPVALPKITYNDAMTFHWNGDTVVLQHYANAHTNGDGVIFFEKANVVHTGDVFFNGFYPFIDAEHGGSIKGMIKAVDAILARSNDKTLIIPGHGPLSSKKELQNYREMLNKAVQLIEPLKKQGLSMAEVIERKPTQPLDAKWGKGFLSPDLWTRIVYNAL</sequence>
<comment type="similarity">
    <text evidence="1">Belongs to the metallo-beta-lactamase superfamily. Class-B beta-lactamase family.</text>
</comment>
<dbReference type="Gene3D" id="3.60.15.10">
    <property type="entry name" value="Ribonuclease Z/Hydroxyacylglutathione hydrolase-like"/>
    <property type="match status" value="1"/>
</dbReference>
<dbReference type="CDD" id="cd16282">
    <property type="entry name" value="metallo-hydrolase-like_MBL-fold"/>
    <property type="match status" value="1"/>
</dbReference>
<evidence type="ECO:0000256" key="1">
    <source>
        <dbReference type="ARBA" id="ARBA00005250"/>
    </source>
</evidence>
<organism evidence="3 4">
    <name type="scientific">Marinibactrum halimedae</name>
    <dbReference type="NCBI Taxonomy" id="1444977"/>
    <lineage>
        <taxon>Bacteria</taxon>
        <taxon>Pseudomonadati</taxon>
        <taxon>Pseudomonadota</taxon>
        <taxon>Gammaproteobacteria</taxon>
        <taxon>Cellvibrionales</taxon>
        <taxon>Cellvibrionaceae</taxon>
        <taxon>Marinibactrum</taxon>
    </lineage>
</organism>
<dbReference type="Pfam" id="PF00753">
    <property type="entry name" value="Lactamase_B"/>
    <property type="match status" value="1"/>
</dbReference>
<dbReference type="InterPro" id="IPR036866">
    <property type="entry name" value="RibonucZ/Hydroxyglut_hydro"/>
</dbReference>
<comment type="caution">
    <text evidence="3">The sequence shown here is derived from an EMBL/GenBank/DDBJ whole genome shotgun (WGS) entry which is preliminary data.</text>
</comment>
<dbReference type="SMART" id="SM00849">
    <property type="entry name" value="Lactamase_B"/>
    <property type="match status" value="1"/>
</dbReference>
<dbReference type="InterPro" id="IPR050855">
    <property type="entry name" value="NDM-1-like"/>
</dbReference>
<dbReference type="GO" id="GO:0017001">
    <property type="term" value="P:antibiotic catabolic process"/>
    <property type="evidence" value="ECO:0007669"/>
    <property type="project" value="UniProtKB-ARBA"/>
</dbReference>
<dbReference type="AlphaFoldDB" id="A0AA37TC28"/>
<keyword evidence="4" id="KW-1185">Reference proteome</keyword>
<protein>
    <submittedName>
        <fullName evidence="3">Cyclase</fullName>
    </submittedName>
</protein>
<dbReference type="EMBL" id="BSPD01000080">
    <property type="protein sequence ID" value="GLS27551.1"/>
    <property type="molecule type" value="Genomic_DNA"/>
</dbReference>
<dbReference type="PANTHER" id="PTHR42951">
    <property type="entry name" value="METALLO-BETA-LACTAMASE DOMAIN-CONTAINING"/>
    <property type="match status" value="1"/>
</dbReference>
<dbReference type="Proteomes" id="UP001156870">
    <property type="component" value="Unassembled WGS sequence"/>
</dbReference>
<proteinExistence type="inferred from homology"/>
<gene>
    <name evidence="3" type="ORF">GCM10007877_32700</name>
</gene>
<evidence type="ECO:0000313" key="3">
    <source>
        <dbReference type="EMBL" id="GLS27551.1"/>
    </source>
</evidence>
<accession>A0AA37TC28</accession>
<reference evidence="3 4" key="1">
    <citation type="journal article" date="2014" name="Int. J. Syst. Evol. Microbiol.">
        <title>Complete genome sequence of Corynebacterium casei LMG S-19264T (=DSM 44701T), isolated from a smear-ripened cheese.</title>
        <authorList>
            <consortium name="US DOE Joint Genome Institute (JGI-PGF)"/>
            <person name="Walter F."/>
            <person name="Albersmeier A."/>
            <person name="Kalinowski J."/>
            <person name="Ruckert C."/>
        </authorList>
    </citation>
    <scope>NUCLEOTIDE SEQUENCE [LARGE SCALE GENOMIC DNA]</scope>
    <source>
        <strain evidence="3 4">NBRC 110095</strain>
    </source>
</reference>
<evidence type="ECO:0000259" key="2">
    <source>
        <dbReference type="SMART" id="SM00849"/>
    </source>
</evidence>